<dbReference type="EMBL" id="DVFO01000003">
    <property type="protein sequence ID" value="HIQ60071.1"/>
    <property type="molecule type" value="Genomic_DNA"/>
</dbReference>
<dbReference type="AlphaFoldDB" id="A0A9D0YQ52"/>
<proteinExistence type="inferred from homology"/>
<protein>
    <recommendedName>
        <fullName evidence="9">ATP-dependent RNA helicase CshA</fullName>
        <ecNumber evidence="1">3.6.4.13</ecNumber>
    </recommendedName>
</protein>
<evidence type="ECO:0000313" key="17">
    <source>
        <dbReference type="Proteomes" id="UP000886879"/>
    </source>
</evidence>
<evidence type="ECO:0000256" key="3">
    <source>
        <dbReference type="ARBA" id="ARBA00022741"/>
    </source>
</evidence>
<dbReference type="PROSITE" id="PS51194">
    <property type="entry name" value="HELICASE_CTER"/>
    <property type="match status" value="1"/>
</dbReference>
<evidence type="ECO:0000256" key="7">
    <source>
        <dbReference type="ARBA" id="ARBA00038437"/>
    </source>
</evidence>
<evidence type="ECO:0000256" key="11">
    <source>
        <dbReference type="RuleBase" id="RU000492"/>
    </source>
</evidence>
<dbReference type="GO" id="GO:0003723">
    <property type="term" value="F:RNA binding"/>
    <property type="evidence" value="ECO:0007669"/>
    <property type="project" value="UniProtKB-ARBA"/>
</dbReference>
<comment type="similarity">
    <text evidence="7 11">Belongs to the DEAD box helicase family.</text>
</comment>
<dbReference type="InterPro" id="IPR014014">
    <property type="entry name" value="RNA_helicase_DEAD_Q_motif"/>
</dbReference>
<evidence type="ECO:0000256" key="5">
    <source>
        <dbReference type="ARBA" id="ARBA00022806"/>
    </source>
</evidence>
<dbReference type="InterPro" id="IPR027417">
    <property type="entry name" value="P-loop_NTPase"/>
</dbReference>
<dbReference type="InterPro" id="IPR044742">
    <property type="entry name" value="DEAD/DEAH_RhlB"/>
</dbReference>
<keyword evidence="6 11" id="KW-0067">ATP-binding</keyword>
<keyword evidence="2" id="KW-0963">Cytoplasm</keyword>
<comment type="catalytic activity">
    <reaction evidence="8">
        <text>ATP + H2O = ADP + phosphate + H(+)</text>
        <dbReference type="Rhea" id="RHEA:13065"/>
        <dbReference type="ChEBI" id="CHEBI:15377"/>
        <dbReference type="ChEBI" id="CHEBI:15378"/>
        <dbReference type="ChEBI" id="CHEBI:30616"/>
        <dbReference type="ChEBI" id="CHEBI:43474"/>
        <dbReference type="ChEBI" id="CHEBI:456216"/>
        <dbReference type="EC" id="3.6.4.13"/>
    </reaction>
</comment>
<evidence type="ECO:0000256" key="1">
    <source>
        <dbReference type="ARBA" id="ARBA00012552"/>
    </source>
</evidence>
<dbReference type="PANTHER" id="PTHR47959:SF13">
    <property type="entry name" value="ATP-DEPENDENT RNA HELICASE RHLE"/>
    <property type="match status" value="1"/>
</dbReference>
<dbReference type="PANTHER" id="PTHR47959">
    <property type="entry name" value="ATP-DEPENDENT RNA HELICASE RHLE-RELATED"/>
    <property type="match status" value="1"/>
</dbReference>
<feature type="domain" description="Helicase ATP-binding" evidence="13">
    <location>
        <begin position="32"/>
        <end position="205"/>
    </location>
</feature>
<dbReference type="PROSITE" id="PS51192">
    <property type="entry name" value="HELICASE_ATP_BIND_1"/>
    <property type="match status" value="1"/>
</dbReference>
<feature type="compositionally biased region" description="Pro residues" evidence="12">
    <location>
        <begin position="455"/>
        <end position="464"/>
    </location>
</feature>
<dbReference type="CDD" id="cd18787">
    <property type="entry name" value="SF2_C_DEAD"/>
    <property type="match status" value="1"/>
</dbReference>
<evidence type="ECO:0000259" key="13">
    <source>
        <dbReference type="PROSITE" id="PS51192"/>
    </source>
</evidence>
<dbReference type="GO" id="GO:0016787">
    <property type="term" value="F:hydrolase activity"/>
    <property type="evidence" value="ECO:0007669"/>
    <property type="project" value="UniProtKB-KW"/>
</dbReference>
<evidence type="ECO:0000256" key="6">
    <source>
        <dbReference type="ARBA" id="ARBA00022840"/>
    </source>
</evidence>
<dbReference type="EC" id="3.6.4.13" evidence="1"/>
<dbReference type="CDD" id="cd00268">
    <property type="entry name" value="DEADc"/>
    <property type="match status" value="1"/>
</dbReference>
<evidence type="ECO:0000256" key="8">
    <source>
        <dbReference type="ARBA" id="ARBA00047984"/>
    </source>
</evidence>
<feature type="compositionally biased region" description="Basic and acidic residues" evidence="12">
    <location>
        <begin position="613"/>
        <end position="633"/>
    </location>
</feature>
<feature type="compositionally biased region" description="Basic and acidic residues" evidence="12">
    <location>
        <begin position="395"/>
        <end position="453"/>
    </location>
</feature>
<dbReference type="InterPro" id="IPR001650">
    <property type="entry name" value="Helicase_C-like"/>
</dbReference>
<dbReference type="GO" id="GO:0005524">
    <property type="term" value="F:ATP binding"/>
    <property type="evidence" value="ECO:0007669"/>
    <property type="project" value="UniProtKB-KW"/>
</dbReference>
<keyword evidence="5 11" id="KW-0347">Helicase</keyword>
<dbReference type="GO" id="GO:0005829">
    <property type="term" value="C:cytosol"/>
    <property type="evidence" value="ECO:0007669"/>
    <property type="project" value="TreeGrafter"/>
</dbReference>
<feature type="region of interest" description="Disordered" evidence="12">
    <location>
        <begin position="395"/>
        <end position="633"/>
    </location>
</feature>
<dbReference type="FunFam" id="3.40.50.300:FF:000108">
    <property type="entry name" value="ATP-dependent RNA helicase RhlE"/>
    <property type="match status" value="1"/>
</dbReference>
<dbReference type="InterPro" id="IPR011545">
    <property type="entry name" value="DEAD/DEAH_box_helicase_dom"/>
</dbReference>
<dbReference type="SUPFAM" id="SSF52540">
    <property type="entry name" value="P-loop containing nucleoside triphosphate hydrolases"/>
    <property type="match status" value="1"/>
</dbReference>
<dbReference type="SMART" id="SM00487">
    <property type="entry name" value="DEXDc"/>
    <property type="match status" value="1"/>
</dbReference>
<evidence type="ECO:0000256" key="12">
    <source>
        <dbReference type="SAM" id="MobiDB-lite"/>
    </source>
</evidence>
<sequence>MNFKQLGLCDPILKALAEQEYTAPTPIQQGAIPPALEGRDVLGCAQTGTGKTCAFSAPILQRLSKKVPTPRVIRALILTPTRELAIQIQDSLVAYGKHLPLKSAVIFGGVGQQPQVDQIKKGLDILVATPGRLLDLHGQGLLDLSHIEMFVLDEADRMLDMGFIHDVRRVLKLLPKKKQTLFFSATMPPEVMELVNALLHDYARVAVDPVSSPVEVIGQKLFYVDKNNKTKLLCHLIQKWDIPAALVFSRTKHGANRIARDLNAQGITAAAIHGNKSQTARVQALNDFKAGRVRVLVATDIAARGIDIDELSWVFNYNLPDVPETYVHRIGRTGRAGHSGTAISFCQFDEKAELKAIEKLLGRSIPVVEDHPFPMVNLEAPKRDKNGRIINAEDAEARQAARDRRRQRQEEAQAQKAEKAAKAEQPPKPEKPAKADKPKQEKPRKEKPRREKAPQPAPVPAPIPEEPHHHKRGVRQGKLSDTLPQQPVMPETDFYKPNPLDSDVIMDATARLLAPRRPVQPPRSEKPQRERKGRKEQPAKQEKPKQEKPRKEQPKQEKLKKEPQPPKAQEGKGGKKNKGEKPSILPPSLSGKRHRSRGNDRPRPIEAAPRSNRQKDSTEHRSLMRPYYLHDED</sequence>
<name>A0A9D0YQ52_9FIRM</name>
<gene>
    <name evidence="16" type="ORF">IAD31_00495</name>
</gene>
<organism evidence="16 17">
    <name type="scientific">Candidatus Enterenecus faecium</name>
    <dbReference type="NCBI Taxonomy" id="2840780"/>
    <lineage>
        <taxon>Bacteria</taxon>
        <taxon>Bacillati</taxon>
        <taxon>Bacillota</taxon>
        <taxon>Clostridia</taxon>
        <taxon>Eubacteriales</taxon>
        <taxon>Candidatus Enterenecus</taxon>
    </lineage>
</organism>
<evidence type="ECO:0000259" key="14">
    <source>
        <dbReference type="PROSITE" id="PS51194"/>
    </source>
</evidence>
<dbReference type="SMART" id="SM00490">
    <property type="entry name" value="HELICc"/>
    <property type="match status" value="1"/>
</dbReference>
<evidence type="ECO:0000256" key="2">
    <source>
        <dbReference type="ARBA" id="ARBA00022490"/>
    </source>
</evidence>
<evidence type="ECO:0000259" key="15">
    <source>
        <dbReference type="PROSITE" id="PS51195"/>
    </source>
</evidence>
<dbReference type="Pfam" id="PF00270">
    <property type="entry name" value="DEAD"/>
    <property type="match status" value="1"/>
</dbReference>
<keyword evidence="4 11" id="KW-0378">Hydrolase</keyword>
<feature type="domain" description="Helicase C-terminal" evidence="14">
    <location>
        <begin position="232"/>
        <end position="379"/>
    </location>
</feature>
<dbReference type="GO" id="GO:0003724">
    <property type="term" value="F:RNA helicase activity"/>
    <property type="evidence" value="ECO:0007669"/>
    <property type="project" value="UniProtKB-EC"/>
</dbReference>
<reference evidence="16" key="2">
    <citation type="journal article" date="2021" name="PeerJ">
        <title>Extensive microbial diversity within the chicken gut microbiome revealed by metagenomics and culture.</title>
        <authorList>
            <person name="Gilroy R."/>
            <person name="Ravi A."/>
            <person name="Getino M."/>
            <person name="Pursley I."/>
            <person name="Horton D.L."/>
            <person name="Alikhan N.F."/>
            <person name="Baker D."/>
            <person name="Gharbi K."/>
            <person name="Hall N."/>
            <person name="Watson M."/>
            <person name="Adriaenssens E.M."/>
            <person name="Foster-Nyarko E."/>
            <person name="Jarju S."/>
            <person name="Secka A."/>
            <person name="Antonio M."/>
            <person name="Oren A."/>
            <person name="Chaudhuri R.R."/>
            <person name="La Ragione R."/>
            <person name="Hildebrand F."/>
            <person name="Pallen M.J."/>
        </authorList>
    </citation>
    <scope>NUCLEOTIDE SEQUENCE</scope>
    <source>
        <strain evidence="16">ChiGjej2B2-12916</strain>
    </source>
</reference>
<dbReference type="PROSITE" id="PS51195">
    <property type="entry name" value="Q_MOTIF"/>
    <property type="match status" value="1"/>
</dbReference>
<feature type="domain" description="DEAD-box RNA helicase Q" evidence="15">
    <location>
        <begin position="1"/>
        <end position="29"/>
    </location>
</feature>
<comment type="caution">
    <text evidence="16">The sequence shown here is derived from an EMBL/GenBank/DDBJ whole genome shotgun (WGS) entry which is preliminary data.</text>
</comment>
<dbReference type="InterPro" id="IPR000629">
    <property type="entry name" value="RNA-helicase_DEAD-box_CS"/>
</dbReference>
<dbReference type="Pfam" id="PF00271">
    <property type="entry name" value="Helicase_C"/>
    <property type="match status" value="1"/>
</dbReference>
<feature type="short sequence motif" description="Q motif" evidence="10">
    <location>
        <begin position="1"/>
        <end position="29"/>
    </location>
</feature>
<evidence type="ECO:0000256" key="4">
    <source>
        <dbReference type="ARBA" id="ARBA00022801"/>
    </source>
</evidence>
<evidence type="ECO:0000256" key="9">
    <source>
        <dbReference type="ARBA" id="ARBA00067932"/>
    </source>
</evidence>
<dbReference type="Proteomes" id="UP000886879">
    <property type="component" value="Unassembled WGS sequence"/>
</dbReference>
<dbReference type="InterPro" id="IPR050079">
    <property type="entry name" value="DEAD_box_RNA_helicase"/>
</dbReference>
<feature type="compositionally biased region" description="Basic and acidic residues" evidence="12">
    <location>
        <begin position="523"/>
        <end position="581"/>
    </location>
</feature>
<dbReference type="Gene3D" id="3.40.50.300">
    <property type="entry name" value="P-loop containing nucleotide triphosphate hydrolases"/>
    <property type="match status" value="2"/>
</dbReference>
<accession>A0A9D0YQ52</accession>
<evidence type="ECO:0000256" key="10">
    <source>
        <dbReference type="PROSITE-ProRule" id="PRU00552"/>
    </source>
</evidence>
<evidence type="ECO:0000313" key="16">
    <source>
        <dbReference type="EMBL" id="HIQ60071.1"/>
    </source>
</evidence>
<reference evidence="16" key="1">
    <citation type="submission" date="2020-10" db="EMBL/GenBank/DDBJ databases">
        <authorList>
            <person name="Gilroy R."/>
        </authorList>
    </citation>
    <scope>NUCLEOTIDE SEQUENCE</scope>
    <source>
        <strain evidence="16">ChiGjej2B2-12916</strain>
    </source>
</reference>
<keyword evidence="3 11" id="KW-0547">Nucleotide-binding</keyword>
<dbReference type="InterPro" id="IPR014001">
    <property type="entry name" value="Helicase_ATP-bd"/>
</dbReference>
<dbReference type="PROSITE" id="PS00039">
    <property type="entry name" value="DEAD_ATP_HELICASE"/>
    <property type="match status" value="1"/>
</dbReference>